<name>R4G5P1_RHOPR</name>
<feature type="signal peptide" evidence="1">
    <location>
        <begin position="1"/>
        <end position="21"/>
    </location>
</feature>
<protein>
    <submittedName>
        <fullName evidence="2">Putative kazalzinho kazal type serine protease inhibitor</fullName>
    </submittedName>
</protein>
<keyword evidence="1" id="KW-0732">Signal</keyword>
<evidence type="ECO:0000313" key="2">
    <source>
        <dbReference type="EMBL" id="JAA77150.1"/>
    </source>
</evidence>
<proteinExistence type="evidence at transcript level"/>
<dbReference type="Gene3D" id="3.30.60.30">
    <property type="match status" value="1"/>
</dbReference>
<dbReference type="AlphaFoldDB" id="R4G5P1"/>
<dbReference type="InterPro" id="IPR036058">
    <property type="entry name" value="Kazal_dom_sf"/>
</dbReference>
<feature type="chain" id="PRO_5004365910" evidence="1">
    <location>
        <begin position="22"/>
        <end position="92"/>
    </location>
</feature>
<organism evidence="2">
    <name type="scientific">Rhodnius prolixus</name>
    <name type="common">Triatomid bug</name>
    <dbReference type="NCBI Taxonomy" id="13249"/>
    <lineage>
        <taxon>Eukaryota</taxon>
        <taxon>Metazoa</taxon>
        <taxon>Ecdysozoa</taxon>
        <taxon>Arthropoda</taxon>
        <taxon>Hexapoda</taxon>
        <taxon>Insecta</taxon>
        <taxon>Pterygota</taxon>
        <taxon>Neoptera</taxon>
        <taxon>Paraneoptera</taxon>
        <taxon>Hemiptera</taxon>
        <taxon>Heteroptera</taxon>
        <taxon>Panheteroptera</taxon>
        <taxon>Cimicomorpha</taxon>
        <taxon>Reduviidae</taxon>
        <taxon>Triatominae</taxon>
        <taxon>Rhodnius</taxon>
    </lineage>
</organism>
<sequence length="92" mass="10421">MNMKLYLLLLGTLMFFGVPSSSNLQPPPRNLCKVFCKEEHSPVCGFNEHDSSFPMFHTFKNLCEMNRENACFNKDWQAIANCSCSTVDSCAC</sequence>
<dbReference type="EMBL" id="GAHY01000360">
    <property type="protein sequence ID" value="JAA77150.1"/>
    <property type="molecule type" value="mRNA"/>
</dbReference>
<evidence type="ECO:0000256" key="1">
    <source>
        <dbReference type="SAM" id="SignalP"/>
    </source>
</evidence>
<accession>R4G5P1</accession>
<reference evidence="2" key="1">
    <citation type="submission" date="2013-04" db="EMBL/GenBank/DDBJ databases">
        <title>An insight into the transcriptome of the digestive tract of the blood sucking bug, Rhodnius prolixus.</title>
        <authorList>
            <person name="Ribeiro J.M.C."/>
            <person name="Genta F.A."/>
            <person name="Sorgine M.H.F."/>
            <person name="Paiva-Silva G.O."/>
            <person name="Majerowicz D."/>
            <person name="Medeiros M."/>
            <person name="Koerich L."/>
            <person name="Terra W.R."/>
            <person name="Ferreira C."/>
            <person name="Pimentel A.C."/>
            <person name="Bisch P.M."/>
            <person name="Diniz M.M.P."/>
            <person name="Nascimento R."/>
            <person name="Salmon D."/>
            <person name="Silber A.M."/>
            <person name="Alves M."/>
            <person name="Oliveira M.F."/>
            <person name="Gondim K.C."/>
            <person name="Silva Neto M.A.C."/>
            <person name="Atella G.C."/>
            <person name="Araujo H."/>
            <person name="Dias F.S."/>
            <person name="Polycarpo C.R."/>
            <person name="Fampa P."/>
            <person name="Melo A.C."/>
            <person name="Tanaka A.S."/>
            <person name="Balczun C."/>
            <person name="Oliveira J.H.M."/>
            <person name="Goncalves R."/>
            <person name="Lazoski C."/>
            <person name="Pereira M.A."/>
            <person name="Rivera-Pomar R."/>
            <person name="Diambra L."/>
            <person name="Schaub G.A."/>
            <person name="Garcia E.S."/>
            <person name="Azambuja P."/>
            <person name="Braz G.R.C."/>
            <person name="Oliveira P.L."/>
        </authorList>
    </citation>
    <scope>NUCLEOTIDE SEQUENCE</scope>
</reference>
<dbReference type="SUPFAM" id="SSF100895">
    <property type="entry name" value="Kazal-type serine protease inhibitors"/>
    <property type="match status" value="1"/>
</dbReference>